<keyword evidence="2" id="KW-0479">Metal-binding</keyword>
<keyword evidence="5" id="KW-0539">Nucleus</keyword>
<dbReference type="InterPro" id="IPR007219">
    <property type="entry name" value="XnlR_reg_dom"/>
</dbReference>
<accession>A0ABR0BMM6</accession>
<reference evidence="7 8" key="1">
    <citation type="journal article" date="2024" name="Microbiol. Resour. Announc.">
        <title>Genome annotations for the ascomycete fungi Trichoderma harzianum, Trichoderma aggressivum, and Purpureocillium lilacinum.</title>
        <authorList>
            <person name="Beijen E.P.W."/>
            <person name="Ohm R.A."/>
        </authorList>
    </citation>
    <scope>NUCLEOTIDE SEQUENCE [LARGE SCALE GENOMIC DNA]</scope>
    <source>
        <strain evidence="7 8">CBS 150709</strain>
    </source>
</reference>
<organism evidence="7 8">
    <name type="scientific">Purpureocillium lilacinum</name>
    <name type="common">Paecilomyces lilacinus</name>
    <dbReference type="NCBI Taxonomy" id="33203"/>
    <lineage>
        <taxon>Eukaryota</taxon>
        <taxon>Fungi</taxon>
        <taxon>Dikarya</taxon>
        <taxon>Ascomycota</taxon>
        <taxon>Pezizomycotina</taxon>
        <taxon>Sordariomycetes</taxon>
        <taxon>Hypocreomycetidae</taxon>
        <taxon>Hypocreales</taxon>
        <taxon>Ophiocordycipitaceae</taxon>
        <taxon>Purpureocillium</taxon>
    </lineage>
</organism>
<keyword evidence="8" id="KW-1185">Reference proteome</keyword>
<keyword evidence="4" id="KW-0804">Transcription</keyword>
<gene>
    <name evidence="7" type="ORF">Purlil1_10331</name>
</gene>
<evidence type="ECO:0000256" key="5">
    <source>
        <dbReference type="ARBA" id="ARBA00023242"/>
    </source>
</evidence>
<dbReference type="PANTHER" id="PTHR47338">
    <property type="entry name" value="ZN(II)2CYS6 TRANSCRIPTION FACTOR (EUROFUNG)-RELATED"/>
    <property type="match status" value="1"/>
</dbReference>
<comment type="subcellular location">
    <subcellularLocation>
        <location evidence="1">Nucleus</location>
    </subcellularLocation>
</comment>
<name>A0ABR0BMM6_PURLI</name>
<evidence type="ECO:0000256" key="1">
    <source>
        <dbReference type="ARBA" id="ARBA00004123"/>
    </source>
</evidence>
<evidence type="ECO:0000256" key="3">
    <source>
        <dbReference type="ARBA" id="ARBA00023015"/>
    </source>
</evidence>
<evidence type="ECO:0000259" key="6">
    <source>
        <dbReference type="Pfam" id="PF04082"/>
    </source>
</evidence>
<keyword evidence="3" id="KW-0805">Transcription regulation</keyword>
<dbReference type="EMBL" id="JAWRVI010000052">
    <property type="protein sequence ID" value="KAK4084148.1"/>
    <property type="molecule type" value="Genomic_DNA"/>
</dbReference>
<evidence type="ECO:0000256" key="2">
    <source>
        <dbReference type="ARBA" id="ARBA00022723"/>
    </source>
</evidence>
<dbReference type="PANTHER" id="PTHR47338:SF20">
    <property type="entry name" value="ZN(II)2CYS6 TRANSCRIPTION FACTOR (EUROFUNG)"/>
    <property type="match status" value="1"/>
</dbReference>
<dbReference type="CDD" id="cd12148">
    <property type="entry name" value="fungal_TF_MHR"/>
    <property type="match status" value="1"/>
</dbReference>
<protein>
    <submittedName>
        <fullName evidence="7">Transcriptional regulator family: Fungal Specific TF</fullName>
    </submittedName>
</protein>
<dbReference type="InterPro" id="IPR050815">
    <property type="entry name" value="TF_fung"/>
</dbReference>
<feature type="domain" description="Xylanolytic transcriptional activator regulatory" evidence="6">
    <location>
        <begin position="141"/>
        <end position="342"/>
    </location>
</feature>
<evidence type="ECO:0000256" key="4">
    <source>
        <dbReference type="ARBA" id="ARBA00023163"/>
    </source>
</evidence>
<dbReference type="Proteomes" id="UP001287286">
    <property type="component" value="Unassembled WGS sequence"/>
</dbReference>
<comment type="caution">
    <text evidence="7">The sequence shown here is derived from an EMBL/GenBank/DDBJ whole genome shotgun (WGS) entry which is preliminary data.</text>
</comment>
<evidence type="ECO:0000313" key="8">
    <source>
        <dbReference type="Proteomes" id="UP001287286"/>
    </source>
</evidence>
<sequence length="568" mass="63506">MVLSILRRLMSTYQVGYLIRLSENGQYPPCRPFWQARRAEPAGEPLKEKVHKRSTVMFPERLRYLEQLLHVNGHSQGPGALSDGRLRSQPVLNDKFPTIYFLDPEQFSPLGPTSLSSPDQPFMRNGWQLVETDWQSVCATYLETIQQWLPMLSRKRLHNDLASLAVDRKPAETLLILCMKLCTQGIQSSDGSEQHDVDELYNTAKQCCFYAESGGFVSLRLVQSLILLAVYELGHAIYPAAYLTIGRASRLAGMMGQHSRTSARQLFIDPDTWTLREEQRRTSWAIFIIDRVISAGTDGLAVSARAPDSHDLLPCTDVEWNQGSIGSNEPLLAGSFHTGTSLGPFAQTCQAAYMLDKVMTHLDRCRRSDDQNVTEMLAEAMQLHRALLALDASLNLPGMLSTHSYPSTDTRSHIQDQGGQNQCAIALCCSARTLLYDEYGCNEPDARIINRERIAMETEAQRVAFRGVEVMAAMTIPRMARLVVQTSAAALVMPSISPLLGYCLYLGATECAWFIRENHERNMYAALRQIIQGLRVLNAQWRVGGEYLALLEKSSVLNLVDDGEAVAD</sequence>
<dbReference type="Pfam" id="PF04082">
    <property type="entry name" value="Fungal_trans"/>
    <property type="match status" value="1"/>
</dbReference>
<proteinExistence type="predicted"/>
<evidence type="ECO:0000313" key="7">
    <source>
        <dbReference type="EMBL" id="KAK4084148.1"/>
    </source>
</evidence>